<evidence type="ECO:0000256" key="1">
    <source>
        <dbReference type="SAM" id="Phobius"/>
    </source>
</evidence>
<dbReference type="EMBL" id="CP013928">
    <property type="protein sequence ID" value="AMJ77592.1"/>
    <property type="molecule type" value="Genomic_DNA"/>
</dbReference>
<dbReference type="Proteomes" id="UP000061468">
    <property type="component" value="Chromosome"/>
</dbReference>
<proteinExistence type="predicted"/>
<gene>
    <name evidence="2" type="ORF">AV942_04315</name>
</gene>
<keyword evidence="1" id="KW-0472">Membrane</keyword>
<name>A0AAC8XHV8_9ALTE</name>
<evidence type="ECO:0000313" key="3">
    <source>
        <dbReference type="Proteomes" id="UP000061468"/>
    </source>
</evidence>
<feature type="transmembrane region" description="Helical" evidence="1">
    <location>
        <begin position="12"/>
        <end position="32"/>
    </location>
</feature>
<feature type="transmembrane region" description="Helical" evidence="1">
    <location>
        <begin position="162"/>
        <end position="179"/>
    </location>
</feature>
<feature type="transmembrane region" description="Helical" evidence="1">
    <location>
        <begin position="52"/>
        <end position="75"/>
    </location>
</feature>
<sequence>MFEKGKLSFWDIGTYLTVGCFASFVAAFYLFYGFSFPFPNWAKNLKDFSGSLVIVVPIVFLLVGMIIEPIANWLVKYVEKLGWLKPREIRHKESLVNIVKKYLPNDEIESANVYRFCKAVVELKFENSNHDIFLARFGFYRSMCVLLALIFIVNFFVFKCNAINILFNALLGFFAYKFLKRSQVFKNHMEEAVYYNYLALAVSKDEQKNRNKGTLHVGSIDL</sequence>
<feature type="transmembrane region" description="Helical" evidence="1">
    <location>
        <begin position="138"/>
        <end position="156"/>
    </location>
</feature>
<keyword evidence="1" id="KW-0812">Transmembrane</keyword>
<accession>A0AAC8XHV8</accession>
<keyword evidence="1" id="KW-1133">Transmembrane helix</keyword>
<organism evidence="2 3">
    <name type="scientific">Alteromonas mediterranea</name>
    <dbReference type="NCBI Taxonomy" id="314275"/>
    <lineage>
        <taxon>Bacteria</taxon>
        <taxon>Pseudomonadati</taxon>
        <taxon>Pseudomonadota</taxon>
        <taxon>Gammaproteobacteria</taxon>
        <taxon>Alteromonadales</taxon>
        <taxon>Alteromonadaceae</taxon>
        <taxon>Alteromonas/Salinimonas group</taxon>
        <taxon>Alteromonas</taxon>
    </lineage>
</organism>
<reference evidence="2 3" key="1">
    <citation type="submission" date="2015-12" db="EMBL/GenBank/DDBJ databases">
        <title>Intraspecies pangenome expansion in the marine bacterium Alteromonas.</title>
        <authorList>
            <person name="Lopez-Perez M."/>
            <person name="Rodriguez-Valera F."/>
        </authorList>
    </citation>
    <scope>NUCLEOTIDE SEQUENCE [LARGE SCALE GENOMIC DNA]</scope>
    <source>
        <strain evidence="2 3">UM8</strain>
    </source>
</reference>
<evidence type="ECO:0000313" key="2">
    <source>
        <dbReference type="EMBL" id="AMJ77592.1"/>
    </source>
</evidence>
<dbReference type="RefSeq" id="WP_061093537.1">
    <property type="nucleotide sequence ID" value="NZ_CAXGIV010000043.1"/>
</dbReference>
<dbReference type="AlphaFoldDB" id="A0AAC8XHV8"/>
<protein>
    <submittedName>
        <fullName evidence="2">Uncharacterized protein</fullName>
    </submittedName>
</protein>